<evidence type="ECO:0000256" key="2">
    <source>
        <dbReference type="ARBA" id="ARBA00023015"/>
    </source>
</evidence>
<dbReference type="PROSITE" id="PS50043">
    <property type="entry name" value="HTH_LUXR_2"/>
    <property type="match status" value="1"/>
</dbReference>
<dbReference type="AlphaFoldDB" id="A0A8J3LY76"/>
<dbReference type="Proteomes" id="UP000630097">
    <property type="component" value="Unassembled WGS sequence"/>
</dbReference>
<dbReference type="PANTHER" id="PTHR43214">
    <property type="entry name" value="TWO-COMPONENT RESPONSE REGULATOR"/>
    <property type="match status" value="1"/>
</dbReference>
<dbReference type="InterPro" id="IPR000792">
    <property type="entry name" value="Tscrpt_reg_LuxR_C"/>
</dbReference>
<evidence type="ECO:0000256" key="4">
    <source>
        <dbReference type="ARBA" id="ARBA00023163"/>
    </source>
</evidence>
<dbReference type="Gene3D" id="3.40.50.2300">
    <property type="match status" value="1"/>
</dbReference>
<evidence type="ECO:0000256" key="3">
    <source>
        <dbReference type="ARBA" id="ARBA00023125"/>
    </source>
</evidence>
<dbReference type="Pfam" id="PF00196">
    <property type="entry name" value="GerE"/>
    <property type="match status" value="1"/>
</dbReference>
<dbReference type="Pfam" id="PF00072">
    <property type="entry name" value="Response_reg"/>
    <property type="match status" value="1"/>
</dbReference>
<dbReference type="InterPro" id="IPR039420">
    <property type="entry name" value="WalR-like"/>
</dbReference>
<feature type="modified residue" description="4-aspartylphosphate" evidence="5">
    <location>
        <position position="59"/>
    </location>
</feature>
<keyword evidence="3 8" id="KW-0238">DNA-binding</keyword>
<dbReference type="CDD" id="cd06170">
    <property type="entry name" value="LuxR_C_like"/>
    <property type="match status" value="1"/>
</dbReference>
<dbReference type="SUPFAM" id="SSF46894">
    <property type="entry name" value="C-terminal effector domain of the bipartite response regulators"/>
    <property type="match status" value="1"/>
</dbReference>
<gene>
    <name evidence="8" type="ORF">Pka01_20470</name>
</gene>
<organism evidence="8 9">
    <name type="scientific">Planotetraspora kaengkrachanensis</name>
    <dbReference type="NCBI Taxonomy" id="575193"/>
    <lineage>
        <taxon>Bacteria</taxon>
        <taxon>Bacillati</taxon>
        <taxon>Actinomycetota</taxon>
        <taxon>Actinomycetes</taxon>
        <taxon>Streptosporangiales</taxon>
        <taxon>Streptosporangiaceae</taxon>
        <taxon>Planotetraspora</taxon>
    </lineage>
</organism>
<dbReference type="PROSITE" id="PS50110">
    <property type="entry name" value="RESPONSE_REGULATORY"/>
    <property type="match status" value="1"/>
</dbReference>
<dbReference type="SUPFAM" id="SSF52172">
    <property type="entry name" value="CheY-like"/>
    <property type="match status" value="1"/>
</dbReference>
<dbReference type="InterPro" id="IPR001789">
    <property type="entry name" value="Sig_transdc_resp-reg_receiver"/>
</dbReference>
<proteinExistence type="predicted"/>
<dbReference type="GO" id="GO:0000160">
    <property type="term" value="P:phosphorelay signal transduction system"/>
    <property type="evidence" value="ECO:0007669"/>
    <property type="project" value="InterPro"/>
</dbReference>
<dbReference type="RefSeq" id="WP_203882395.1">
    <property type="nucleotide sequence ID" value="NZ_BAABHH010000009.1"/>
</dbReference>
<evidence type="ECO:0000259" key="6">
    <source>
        <dbReference type="PROSITE" id="PS50043"/>
    </source>
</evidence>
<keyword evidence="4" id="KW-0804">Transcription</keyword>
<sequence>MTADKPIRVAIADDHPMFRSGLRTLVEESPHLEFAGAAGDGEEALAICAETQPDVILMDIRMPGTSGVEATRRILAGQPAIGVLMLTMLEDDTSVFAAMRAGARGYILKGAAPDEIVRAIVSVAAGEAIFGAALATRMAHFFATGPRGGAHPFAALSSRERDVLDLIAAGHSNAVIAARLALTEKTIRNNVSSIFAKLQVVDRPTAIVRAREAGLGTPNNARGDTPV</sequence>
<dbReference type="PROSITE" id="PS00622">
    <property type="entry name" value="HTH_LUXR_1"/>
    <property type="match status" value="1"/>
</dbReference>
<dbReference type="SMART" id="SM00448">
    <property type="entry name" value="REC"/>
    <property type="match status" value="1"/>
</dbReference>
<evidence type="ECO:0000259" key="7">
    <source>
        <dbReference type="PROSITE" id="PS50110"/>
    </source>
</evidence>
<dbReference type="CDD" id="cd17535">
    <property type="entry name" value="REC_NarL-like"/>
    <property type="match status" value="1"/>
</dbReference>
<feature type="domain" description="Response regulatory" evidence="7">
    <location>
        <begin position="8"/>
        <end position="124"/>
    </location>
</feature>
<protein>
    <submittedName>
        <fullName evidence="8">DNA-binding response regulator</fullName>
    </submittedName>
</protein>
<reference evidence="8 9" key="1">
    <citation type="submission" date="2021-01" db="EMBL/GenBank/DDBJ databases">
        <title>Whole genome shotgun sequence of Planotetraspora kaengkrachanensis NBRC 104272.</title>
        <authorList>
            <person name="Komaki H."/>
            <person name="Tamura T."/>
        </authorList>
    </citation>
    <scope>NUCLEOTIDE SEQUENCE [LARGE SCALE GENOMIC DNA]</scope>
    <source>
        <strain evidence="8 9">NBRC 104272</strain>
    </source>
</reference>
<dbReference type="PANTHER" id="PTHR43214:SF24">
    <property type="entry name" value="TRANSCRIPTIONAL REGULATORY PROTEIN NARL-RELATED"/>
    <property type="match status" value="1"/>
</dbReference>
<dbReference type="EMBL" id="BONV01000006">
    <property type="protein sequence ID" value="GIG78920.1"/>
    <property type="molecule type" value="Genomic_DNA"/>
</dbReference>
<evidence type="ECO:0000313" key="8">
    <source>
        <dbReference type="EMBL" id="GIG78920.1"/>
    </source>
</evidence>
<dbReference type="GO" id="GO:0003677">
    <property type="term" value="F:DNA binding"/>
    <property type="evidence" value="ECO:0007669"/>
    <property type="project" value="UniProtKB-KW"/>
</dbReference>
<dbReference type="PRINTS" id="PR00038">
    <property type="entry name" value="HTHLUXR"/>
</dbReference>
<keyword evidence="2" id="KW-0805">Transcription regulation</keyword>
<dbReference type="SMART" id="SM00421">
    <property type="entry name" value="HTH_LUXR"/>
    <property type="match status" value="1"/>
</dbReference>
<evidence type="ECO:0000256" key="1">
    <source>
        <dbReference type="ARBA" id="ARBA00022553"/>
    </source>
</evidence>
<evidence type="ECO:0000313" key="9">
    <source>
        <dbReference type="Proteomes" id="UP000630097"/>
    </source>
</evidence>
<accession>A0A8J3LY76</accession>
<dbReference type="InterPro" id="IPR016032">
    <property type="entry name" value="Sig_transdc_resp-reg_C-effctor"/>
</dbReference>
<feature type="domain" description="HTH luxR-type" evidence="6">
    <location>
        <begin position="149"/>
        <end position="214"/>
    </location>
</feature>
<comment type="caution">
    <text evidence="8">The sequence shown here is derived from an EMBL/GenBank/DDBJ whole genome shotgun (WGS) entry which is preliminary data.</text>
</comment>
<name>A0A8J3LY76_9ACTN</name>
<keyword evidence="1 5" id="KW-0597">Phosphoprotein</keyword>
<dbReference type="InterPro" id="IPR058245">
    <property type="entry name" value="NreC/VraR/RcsB-like_REC"/>
</dbReference>
<evidence type="ECO:0000256" key="5">
    <source>
        <dbReference type="PROSITE-ProRule" id="PRU00169"/>
    </source>
</evidence>
<dbReference type="GO" id="GO:0006355">
    <property type="term" value="P:regulation of DNA-templated transcription"/>
    <property type="evidence" value="ECO:0007669"/>
    <property type="project" value="InterPro"/>
</dbReference>
<keyword evidence="9" id="KW-1185">Reference proteome</keyword>
<dbReference type="InterPro" id="IPR011006">
    <property type="entry name" value="CheY-like_superfamily"/>
</dbReference>